<reference evidence="6" key="1">
    <citation type="journal article" date="2010" name="FEMS Yeast Res.">
        <title>Mitochondrial genome from the facultative anaerobe and petite-positive yeast Dekkera bruxellensis contains the NADH dehydrogenase subunit genes.</title>
        <authorList>
            <person name="Prochazka E."/>
            <person name="Polakova S."/>
            <person name="Piskur J."/>
            <person name="Sulo P."/>
        </authorList>
    </citation>
    <scope>NUCLEOTIDE SEQUENCE</scope>
    <source>
        <strain evidence="6">CBS 2499</strain>
    </source>
</reference>
<evidence type="ECO:0000256" key="4">
    <source>
        <dbReference type="ARBA" id="ARBA00023136"/>
    </source>
</evidence>
<dbReference type="EMBL" id="GQ354526">
    <property type="protein sequence ID" value="ACU32843.1"/>
    <property type="molecule type" value="Genomic_DNA"/>
</dbReference>
<protein>
    <submittedName>
        <fullName evidence="6">Nad4Lp</fullName>
    </submittedName>
</protein>
<keyword evidence="6" id="KW-0496">Mitochondrion</keyword>
<dbReference type="InterPro" id="IPR039428">
    <property type="entry name" value="NUOK/Mnh_C1-like"/>
</dbReference>
<accession>C7FEY6</accession>
<keyword evidence="4 5" id="KW-0472">Membrane</keyword>
<evidence type="ECO:0000256" key="2">
    <source>
        <dbReference type="ARBA" id="ARBA00022692"/>
    </source>
</evidence>
<keyword evidence="2 5" id="KW-0812">Transmembrane</keyword>
<dbReference type="Pfam" id="PF00420">
    <property type="entry name" value="Oxidored_q2"/>
    <property type="match status" value="1"/>
</dbReference>
<sequence>MEIILLILGSIGLNIIDIYIMLEILIMGCTINSIWISNINNDMIGLLYSLIQIIISGIESAIGLSLLVSFNKLRGSDDILRSL</sequence>
<feature type="transmembrane region" description="Helical" evidence="5">
    <location>
        <begin position="47"/>
        <end position="70"/>
    </location>
</feature>
<dbReference type="GeneID" id="8363711"/>
<name>C7FEY6_DEKBR</name>
<proteinExistence type="predicted"/>
<geneLocation type="mitochondrion" evidence="6"/>
<dbReference type="Gene3D" id="1.10.287.3510">
    <property type="match status" value="1"/>
</dbReference>
<dbReference type="GO" id="GO:0016020">
    <property type="term" value="C:membrane"/>
    <property type="evidence" value="ECO:0007669"/>
    <property type="project" value="UniProtKB-SubCell"/>
</dbReference>
<evidence type="ECO:0000313" key="6">
    <source>
        <dbReference type="EMBL" id="ACU32843.1"/>
    </source>
</evidence>
<evidence type="ECO:0000256" key="1">
    <source>
        <dbReference type="ARBA" id="ARBA00004141"/>
    </source>
</evidence>
<dbReference type="RefSeq" id="YP_003127073.1">
    <property type="nucleotide sequence ID" value="NC_013147.1"/>
</dbReference>
<organism evidence="6">
    <name type="scientific">Dekkera bruxellensis</name>
    <name type="common">Brettanomyces custersii</name>
    <dbReference type="NCBI Taxonomy" id="5007"/>
    <lineage>
        <taxon>Eukaryota</taxon>
        <taxon>Fungi</taxon>
        <taxon>Dikarya</taxon>
        <taxon>Ascomycota</taxon>
        <taxon>Saccharomycotina</taxon>
        <taxon>Pichiomycetes</taxon>
        <taxon>Pichiales</taxon>
        <taxon>Pichiaceae</taxon>
        <taxon>Brettanomyces</taxon>
    </lineage>
</organism>
<evidence type="ECO:0000256" key="3">
    <source>
        <dbReference type="ARBA" id="ARBA00022989"/>
    </source>
</evidence>
<dbReference type="AlphaFoldDB" id="C7FEY6"/>
<evidence type="ECO:0000256" key="5">
    <source>
        <dbReference type="SAM" id="Phobius"/>
    </source>
</evidence>
<gene>
    <name evidence="6" type="primary">nad4L</name>
</gene>
<keyword evidence="3 5" id="KW-1133">Transmembrane helix</keyword>
<comment type="subcellular location">
    <subcellularLocation>
        <location evidence="1">Membrane</location>
        <topology evidence="1">Multi-pass membrane protein</topology>
    </subcellularLocation>
</comment>
<feature type="transmembrane region" description="Helical" evidence="5">
    <location>
        <begin position="12"/>
        <end position="35"/>
    </location>
</feature>